<dbReference type="Proteomes" id="UP000214646">
    <property type="component" value="Unassembled WGS sequence"/>
</dbReference>
<comment type="caution">
    <text evidence="2">The sequence shown here is derived from an EMBL/GenBank/DDBJ whole genome shotgun (WGS) entry which is preliminary data.</text>
</comment>
<dbReference type="EMBL" id="NIDE01000005">
    <property type="protein sequence ID" value="OWK41653.1"/>
    <property type="molecule type" value="Genomic_DNA"/>
</dbReference>
<keyword evidence="3" id="KW-1185">Reference proteome</keyword>
<evidence type="ECO:0000256" key="1">
    <source>
        <dbReference type="SAM" id="Phobius"/>
    </source>
</evidence>
<dbReference type="RefSeq" id="WP_143393179.1">
    <property type="nucleotide sequence ID" value="NZ_NIDE01000005.1"/>
</dbReference>
<keyword evidence="1" id="KW-0472">Membrane</keyword>
<name>A0A225DL15_9BACT</name>
<protein>
    <submittedName>
        <fullName evidence="2">Uncharacterized protein</fullName>
    </submittedName>
</protein>
<dbReference type="AlphaFoldDB" id="A0A225DL15"/>
<reference evidence="3" key="1">
    <citation type="submission" date="2017-06" db="EMBL/GenBank/DDBJ databases">
        <title>Genome analysis of Fimbriiglobus ruber SP5, the first member of the order Planctomycetales with confirmed chitinolytic capability.</title>
        <authorList>
            <person name="Ravin N.V."/>
            <person name="Rakitin A.L."/>
            <person name="Ivanova A.A."/>
            <person name="Beletsky A.V."/>
            <person name="Kulichevskaya I.S."/>
            <person name="Mardanov A.V."/>
            <person name="Dedysh S.N."/>
        </authorList>
    </citation>
    <scope>NUCLEOTIDE SEQUENCE [LARGE SCALE GENOMIC DNA]</scope>
    <source>
        <strain evidence="3">SP5</strain>
    </source>
</reference>
<feature type="transmembrane region" description="Helical" evidence="1">
    <location>
        <begin position="45"/>
        <end position="68"/>
    </location>
</feature>
<keyword evidence="1" id="KW-0812">Transmembrane</keyword>
<feature type="transmembrane region" description="Helical" evidence="1">
    <location>
        <begin position="12"/>
        <end position="39"/>
    </location>
</feature>
<accession>A0A225DL15</accession>
<organism evidence="2 3">
    <name type="scientific">Fimbriiglobus ruber</name>
    <dbReference type="NCBI Taxonomy" id="1908690"/>
    <lineage>
        <taxon>Bacteria</taxon>
        <taxon>Pseudomonadati</taxon>
        <taxon>Planctomycetota</taxon>
        <taxon>Planctomycetia</taxon>
        <taxon>Gemmatales</taxon>
        <taxon>Gemmataceae</taxon>
        <taxon>Fimbriiglobus</taxon>
    </lineage>
</organism>
<gene>
    <name evidence="2" type="ORF">FRUB_03731</name>
</gene>
<proteinExistence type="predicted"/>
<evidence type="ECO:0000313" key="3">
    <source>
        <dbReference type="Proteomes" id="UP000214646"/>
    </source>
</evidence>
<sequence>MVDANPGADFRAQATVVFAIFMAALVVIAFGLTALGWWLGRWWGAAIGAVVGALLFLAGLAGAGLLYAMTQDGA</sequence>
<evidence type="ECO:0000313" key="2">
    <source>
        <dbReference type="EMBL" id="OWK41653.1"/>
    </source>
</evidence>
<keyword evidence="1" id="KW-1133">Transmembrane helix</keyword>